<organism evidence="7 8">
    <name type="scientific">Photobacterium profundum 3TCK</name>
    <dbReference type="NCBI Taxonomy" id="314280"/>
    <lineage>
        <taxon>Bacteria</taxon>
        <taxon>Pseudomonadati</taxon>
        <taxon>Pseudomonadota</taxon>
        <taxon>Gammaproteobacteria</taxon>
        <taxon>Vibrionales</taxon>
        <taxon>Vibrionaceae</taxon>
        <taxon>Photobacterium</taxon>
    </lineage>
</organism>
<dbReference type="RefSeq" id="WP_006228818.1">
    <property type="nucleotide sequence ID" value="NZ_CH724134.1"/>
</dbReference>
<dbReference type="Gene3D" id="3.40.50.1980">
    <property type="entry name" value="Nitrogenase molybdenum iron protein domain"/>
    <property type="match status" value="2"/>
</dbReference>
<protein>
    <submittedName>
        <fullName evidence="7">Ferrichrome-binding protein</fullName>
    </submittedName>
</protein>
<dbReference type="AlphaFoldDB" id="Q1ZAH6"/>
<sequence>MRLFILIGFLFNPALLFSSVLQAQIIEHEMGQIELTSSPQKIVALDWVIAESLLALDITPYAMADKKGYQEWVQLPAVPESVYSVGSRREPNLELLAQLKPDLIIMSQHLSPAFEKLSSIAPTVVMSVYSNKKDPYHAAEDLLRNLGNIVERPEKADQVINETKLTLVENADRLRQAKQDTRALLMVRLIGDKHLRVHGNTSLAGQTLANMGLTNAWQGETNLWGFASIGLEKLADKQQANLIYFGPIDDKYKQTFFATPLWKAMAFSREKRVYELPPVWTFGGLKSAQRLSNSITALLLSASDINKVVRK</sequence>
<evidence type="ECO:0000313" key="8">
    <source>
        <dbReference type="Proteomes" id="UP000003789"/>
    </source>
</evidence>
<keyword evidence="4" id="KW-0410">Iron transport</keyword>
<comment type="similarity">
    <text evidence="2">Belongs to the bacterial solute-binding protein 8 family.</text>
</comment>
<evidence type="ECO:0000256" key="5">
    <source>
        <dbReference type="ARBA" id="ARBA00022729"/>
    </source>
</evidence>
<keyword evidence="5" id="KW-0732">Signal</keyword>
<keyword evidence="4" id="KW-0406">Ion transport</keyword>
<dbReference type="GO" id="GO:1901678">
    <property type="term" value="P:iron coordination entity transport"/>
    <property type="evidence" value="ECO:0007669"/>
    <property type="project" value="UniProtKB-ARBA"/>
</dbReference>
<evidence type="ECO:0000313" key="7">
    <source>
        <dbReference type="EMBL" id="EAS45516.1"/>
    </source>
</evidence>
<accession>Q1ZAH6</accession>
<comment type="caution">
    <text evidence="7">The sequence shown here is derived from an EMBL/GenBank/DDBJ whole genome shotgun (WGS) entry which is preliminary data.</text>
</comment>
<reference evidence="7 8" key="1">
    <citation type="submission" date="2006-03" db="EMBL/GenBank/DDBJ databases">
        <authorList>
            <person name="Bartlett D.H."/>
            <person name="Valle G."/>
            <person name="Lauro F.M."/>
            <person name="Vezzi A."/>
            <person name="Simonato F."/>
            <person name="Eloe E."/>
            <person name="Vitulo N."/>
            <person name="Stratton T.K."/>
            <person name="D'angelo M."/>
            <person name="Ferriera S."/>
            <person name="Johnson J."/>
            <person name="Kravitz S."/>
            <person name="Beeson K."/>
            <person name="Sutton G."/>
            <person name="Rogers Y."/>
            <person name="Friedman R."/>
            <person name="Frazier M."/>
            <person name="Venter J.C."/>
        </authorList>
    </citation>
    <scope>NUCLEOTIDE SEQUENCE [LARGE SCALE GENOMIC DNA]</scope>
    <source>
        <strain evidence="7 8">3TCK</strain>
    </source>
</reference>
<dbReference type="PROSITE" id="PS50983">
    <property type="entry name" value="FE_B12_PBP"/>
    <property type="match status" value="1"/>
</dbReference>
<dbReference type="PANTHER" id="PTHR30532">
    <property type="entry name" value="IRON III DICITRATE-BINDING PERIPLASMIC PROTEIN"/>
    <property type="match status" value="1"/>
</dbReference>
<dbReference type="SUPFAM" id="SSF53807">
    <property type="entry name" value="Helical backbone' metal receptor"/>
    <property type="match status" value="1"/>
</dbReference>
<proteinExistence type="inferred from homology"/>
<dbReference type="Proteomes" id="UP000003789">
    <property type="component" value="Unassembled WGS sequence"/>
</dbReference>
<evidence type="ECO:0000259" key="6">
    <source>
        <dbReference type="PROSITE" id="PS50983"/>
    </source>
</evidence>
<dbReference type="PRINTS" id="PR01715">
    <property type="entry name" value="FERRIBNDNGPP"/>
</dbReference>
<dbReference type="GO" id="GO:0030288">
    <property type="term" value="C:outer membrane-bounded periplasmic space"/>
    <property type="evidence" value="ECO:0007669"/>
    <property type="project" value="TreeGrafter"/>
</dbReference>
<gene>
    <name evidence="7" type="ORF">P3TCK_04046</name>
</gene>
<dbReference type="InterPro" id="IPR002491">
    <property type="entry name" value="ABC_transptr_periplasmic_BD"/>
</dbReference>
<evidence type="ECO:0000256" key="1">
    <source>
        <dbReference type="ARBA" id="ARBA00004196"/>
    </source>
</evidence>
<dbReference type="HOGENOM" id="CLU_038034_10_0_6"/>
<evidence type="ECO:0000256" key="2">
    <source>
        <dbReference type="ARBA" id="ARBA00008814"/>
    </source>
</evidence>
<keyword evidence="3" id="KW-0813">Transport</keyword>
<feature type="domain" description="Fe/B12 periplasmic-binding" evidence="6">
    <location>
        <begin position="41"/>
        <end position="303"/>
    </location>
</feature>
<evidence type="ECO:0000256" key="3">
    <source>
        <dbReference type="ARBA" id="ARBA00022448"/>
    </source>
</evidence>
<evidence type="ECO:0000256" key="4">
    <source>
        <dbReference type="ARBA" id="ARBA00022496"/>
    </source>
</evidence>
<dbReference type="PANTHER" id="PTHR30532:SF1">
    <property type="entry name" value="IRON(3+)-HYDROXAMATE-BINDING PROTEIN FHUD"/>
    <property type="match status" value="1"/>
</dbReference>
<dbReference type="EMBL" id="AAPH01000001">
    <property type="protein sequence ID" value="EAS45516.1"/>
    <property type="molecule type" value="Genomic_DNA"/>
</dbReference>
<keyword evidence="4" id="KW-0408">Iron</keyword>
<name>Q1ZAH6_9GAMM</name>
<comment type="subcellular location">
    <subcellularLocation>
        <location evidence="1">Cell envelope</location>
    </subcellularLocation>
</comment>
<dbReference type="InterPro" id="IPR051313">
    <property type="entry name" value="Bact_iron-sidero_bind"/>
</dbReference>
<dbReference type="CDD" id="cd01146">
    <property type="entry name" value="FhuD"/>
    <property type="match status" value="1"/>
</dbReference>
<dbReference type="Pfam" id="PF01497">
    <property type="entry name" value="Peripla_BP_2"/>
    <property type="match status" value="1"/>
</dbReference>